<name>A0AAW1TL63_9CUCU</name>
<dbReference type="EMBL" id="JARQZJ010000009">
    <property type="protein sequence ID" value="KAK9872081.1"/>
    <property type="molecule type" value="Genomic_DNA"/>
</dbReference>
<dbReference type="AlphaFoldDB" id="A0AAW1TL63"/>
<accession>A0AAW1TL63</accession>
<keyword evidence="3" id="KW-1185">Reference proteome</keyword>
<protein>
    <submittedName>
        <fullName evidence="2">Uncharacterized protein</fullName>
    </submittedName>
</protein>
<comment type="caution">
    <text evidence="2">The sequence shown here is derived from an EMBL/GenBank/DDBJ whole genome shotgun (WGS) entry which is preliminary data.</text>
</comment>
<dbReference type="Proteomes" id="UP001431783">
    <property type="component" value="Unassembled WGS sequence"/>
</dbReference>
<sequence>MNEAVDYVNSEGAQNTEVPQEDIKHLVREKDLLQKLVNKMEYTINLQKEVIASLNDGSLKSASNVKNNFDKRVMSAPSTLTLSYTKSLTTESGSATKNPSVNITKMDSKSATPNPDIPKPKAGNIIQVEDVENAIALAENSIGKNTNKPPTLKDGYQGNKPGEWTEIVRKKKKSSMRSRPSFVIGGYIGDSNVWGFKTTISNEENLRRQQYLIIEWYMKNQQADKGAKRKLKNNESDALVE</sequence>
<feature type="region of interest" description="Disordered" evidence="1">
    <location>
        <begin position="88"/>
        <end position="122"/>
    </location>
</feature>
<gene>
    <name evidence="2" type="ORF">WA026_016126</name>
</gene>
<evidence type="ECO:0000313" key="3">
    <source>
        <dbReference type="Proteomes" id="UP001431783"/>
    </source>
</evidence>
<evidence type="ECO:0000313" key="2">
    <source>
        <dbReference type="EMBL" id="KAK9872081.1"/>
    </source>
</evidence>
<feature type="compositionally biased region" description="Polar residues" evidence="1">
    <location>
        <begin position="91"/>
        <end position="113"/>
    </location>
</feature>
<organism evidence="2 3">
    <name type="scientific">Henosepilachna vigintioctopunctata</name>
    <dbReference type="NCBI Taxonomy" id="420089"/>
    <lineage>
        <taxon>Eukaryota</taxon>
        <taxon>Metazoa</taxon>
        <taxon>Ecdysozoa</taxon>
        <taxon>Arthropoda</taxon>
        <taxon>Hexapoda</taxon>
        <taxon>Insecta</taxon>
        <taxon>Pterygota</taxon>
        <taxon>Neoptera</taxon>
        <taxon>Endopterygota</taxon>
        <taxon>Coleoptera</taxon>
        <taxon>Polyphaga</taxon>
        <taxon>Cucujiformia</taxon>
        <taxon>Coccinelloidea</taxon>
        <taxon>Coccinellidae</taxon>
        <taxon>Epilachninae</taxon>
        <taxon>Epilachnini</taxon>
        <taxon>Henosepilachna</taxon>
    </lineage>
</organism>
<reference evidence="2 3" key="1">
    <citation type="submission" date="2023-03" db="EMBL/GenBank/DDBJ databases">
        <title>Genome insight into feeding habits of ladybird beetles.</title>
        <authorList>
            <person name="Li H.-S."/>
            <person name="Huang Y.-H."/>
            <person name="Pang H."/>
        </authorList>
    </citation>
    <scope>NUCLEOTIDE SEQUENCE [LARGE SCALE GENOMIC DNA]</scope>
    <source>
        <strain evidence="2">SYSU_2023b</strain>
        <tissue evidence="2">Whole body</tissue>
    </source>
</reference>
<proteinExistence type="predicted"/>
<evidence type="ECO:0000256" key="1">
    <source>
        <dbReference type="SAM" id="MobiDB-lite"/>
    </source>
</evidence>